<evidence type="ECO:0000313" key="3">
    <source>
        <dbReference type="Proteomes" id="UP001221413"/>
    </source>
</evidence>
<evidence type="ECO:0000313" key="2">
    <source>
        <dbReference type="EMBL" id="KAJ6255973.1"/>
    </source>
</evidence>
<keyword evidence="3" id="KW-1185">Reference proteome</keyword>
<dbReference type="Pfam" id="PF16850">
    <property type="entry name" value="Inhibitor_I66"/>
    <property type="match status" value="2"/>
</dbReference>
<dbReference type="InterPro" id="IPR031755">
    <property type="entry name" value="Inhibitor_I66"/>
</dbReference>
<sequence>MATWMSAQIRKLQPGQPDSPTYADVVSPKSPPKSPEATTYPFKYDKATVTPLKVTVNSGSSGSLEGGSYSIKVLSTNYSIGRRRVENRSLLPKQIVAYDAPHLQSPRWVVKPRGDGTYKLSVSTGHTGAAQSDKLVAYLIKEPEIENWVVTPRPQHGEGIFTIEKADRSAGWTVTQEEVQQEGGFKIVKVLPLVSNKMSPPQFRENQLFKFDGIGGFHQVSPTLTRPIAQNQSSSGPLSNGTYSIKVKGADLQIGRDPTPDRSLFPRRIQTLTKTYADTPKWKLEKLSADKYRLAVGKLAVGTTPKKAVVAYQTEEERPYVEDWIITPQPQHGKGIYTVEKGDHSAGWTLSEEEASEGGQ</sequence>
<accession>A0AAD6IPN4</accession>
<dbReference type="AlphaFoldDB" id="A0AAD6IPN4"/>
<proteinExistence type="predicted"/>
<protein>
    <submittedName>
        <fullName evidence="2">Serine protease inhibitor</fullName>
    </submittedName>
</protein>
<dbReference type="CDD" id="cd23428">
    <property type="entry name" value="beta-trefoil_Ricin_SPI"/>
    <property type="match status" value="1"/>
</dbReference>
<dbReference type="GO" id="GO:0004867">
    <property type="term" value="F:serine-type endopeptidase inhibitor activity"/>
    <property type="evidence" value="ECO:0007669"/>
    <property type="project" value="UniProtKB-KW"/>
</dbReference>
<organism evidence="2 3">
    <name type="scientific">Drechslerella dactyloides</name>
    <name type="common">Nematode-trapping fungus</name>
    <name type="synonym">Arthrobotrys dactyloides</name>
    <dbReference type="NCBI Taxonomy" id="74499"/>
    <lineage>
        <taxon>Eukaryota</taxon>
        <taxon>Fungi</taxon>
        <taxon>Dikarya</taxon>
        <taxon>Ascomycota</taxon>
        <taxon>Pezizomycotina</taxon>
        <taxon>Orbiliomycetes</taxon>
        <taxon>Orbiliales</taxon>
        <taxon>Orbiliaceae</taxon>
        <taxon>Drechslerella</taxon>
    </lineage>
</organism>
<dbReference type="Gene3D" id="2.80.10.50">
    <property type="match status" value="2"/>
</dbReference>
<name>A0AAD6IPN4_DREDA</name>
<gene>
    <name evidence="2" type="ORF">Dda_9266</name>
</gene>
<dbReference type="EMBL" id="JAQGDS010000016">
    <property type="protein sequence ID" value="KAJ6255973.1"/>
    <property type="molecule type" value="Genomic_DNA"/>
</dbReference>
<keyword evidence="2" id="KW-0646">Protease inhibitor</keyword>
<evidence type="ECO:0000256" key="1">
    <source>
        <dbReference type="SAM" id="MobiDB-lite"/>
    </source>
</evidence>
<feature type="region of interest" description="Disordered" evidence="1">
    <location>
        <begin position="1"/>
        <end position="40"/>
    </location>
</feature>
<dbReference type="Proteomes" id="UP001221413">
    <property type="component" value="Unassembled WGS sequence"/>
</dbReference>
<keyword evidence="2" id="KW-0722">Serine protease inhibitor</keyword>
<comment type="caution">
    <text evidence="2">The sequence shown here is derived from an EMBL/GenBank/DDBJ whole genome shotgun (WGS) entry which is preliminary data.</text>
</comment>
<reference evidence="2" key="1">
    <citation type="submission" date="2023-01" db="EMBL/GenBank/DDBJ databases">
        <title>The chitinases involved in constricting ring structure development in the nematode-trapping fungus Drechslerella dactyloides.</title>
        <authorList>
            <person name="Wang R."/>
            <person name="Zhang L."/>
            <person name="Tang P."/>
            <person name="Li S."/>
            <person name="Liang L."/>
        </authorList>
    </citation>
    <scope>NUCLEOTIDE SEQUENCE</scope>
    <source>
        <strain evidence="2">YMF1.00031</strain>
    </source>
</reference>